<protein>
    <submittedName>
        <fullName evidence="1">Uncharacterized protein</fullName>
    </submittedName>
</protein>
<organism evidence="1">
    <name type="scientific">Sesamum radiatum</name>
    <name type="common">Black benniseed</name>
    <dbReference type="NCBI Taxonomy" id="300843"/>
    <lineage>
        <taxon>Eukaryota</taxon>
        <taxon>Viridiplantae</taxon>
        <taxon>Streptophyta</taxon>
        <taxon>Embryophyta</taxon>
        <taxon>Tracheophyta</taxon>
        <taxon>Spermatophyta</taxon>
        <taxon>Magnoliopsida</taxon>
        <taxon>eudicotyledons</taxon>
        <taxon>Gunneridae</taxon>
        <taxon>Pentapetalae</taxon>
        <taxon>asterids</taxon>
        <taxon>lamiids</taxon>
        <taxon>Lamiales</taxon>
        <taxon>Pedaliaceae</taxon>
        <taxon>Sesamum</taxon>
    </lineage>
</organism>
<name>A0AAW2U1U1_SESRA</name>
<reference evidence="1" key="1">
    <citation type="submission" date="2020-06" db="EMBL/GenBank/DDBJ databases">
        <authorList>
            <person name="Li T."/>
            <person name="Hu X."/>
            <person name="Zhang T."/>
            <person name="Song X."/>
            <person name="Zhang H."/>
            <person name="Dai N."/>
            <person name="Sheng W."/>
            <person name="Hou X."/>
            <person name="Wei L."/>
        </authorList>
    </citation>
    <scope>NUCLEOTIDE SEQUENCE</scope>
    <source>
        <strain evidence="1">G02</strain>
        <tissue evidence="1">Leaf</tissue>
    </source>
</reference>
<dbReference type="EMBL" id="JACGWJ010000007">
    <property type="protein sequence ID" value="KAL0409786.1"/>
    <property type="molecule type" value="Genomic_DNA"/>
</dbReference>
<gene>
    <name evidence="1" type="ORF">Sradi_1913000</name>
</gene>
<evidence type="ECO:0000313" key="1">
    <source>
        <dbReference type="EMBL" id="KAL0409786.1"/>
    </source>
</evidence>
<comment type="caution">
    <text evidence="1">The sequence shown here is derived from an EMBL/GenBank/DDBJ whole genome shotgun (WGS) entry which is preliminary data.</text>
</comment>
<proteinExistence type="predicted"/>
<dbReference type="AlphaFoldDB" id="A0AAW2U1U1"/>
<accession>A0AAW2U1U1</accession>
<sequence>MGQSRYQPQESYPTPNSEMSLEEIVKSLELSTQQFYKDTKANLQEKKVNSQDLGDQLSQLATSVGQLETQTSKELPAQTETHPVENVSTMTLGGEKELHMIEQAPMDAKEDKKTLEDTEAQDKNVESDLILVPSANICVLSSPYRMPKSKNDEKEILNTSLKVKINTPVLELKALPYHLQCLYLGVSETLSDIIFQGLVKEQYELKLDEKEVLRSSKEKTQGFADFIILKKLLRLGRKCYSTNFA</sequence>
<reference evidence="1" key="2">
    <citation type="journal article" date="2024" name="Plant">
        <title>Genomic evolution and insights into agronomic trait innovations of Sesamum species.</title>
        <authorList>
            <person name="Miao H."/>
            <person name="Wang L."/>
            <person name="Qu L."/>
            <person name="Liu H."/>
            <person name="Sun Y."/>
            <person name="Le M."/>
            <person name="Wang Q."/>
            <person name="Wei S."/>
            <person name="Zheng Y."/>
            <person name="Lin W."/>
            <person name="Duan Y."/>
            <person name="Cao H."/>
            <person name="Xiong S."/>
            <person name="Wang X."/>
            <person name="Wei L."/>
            <person name="Li C."/>
            <person name="Ma Q."/>
            <person name="Ju M."/>
            <person name="Zhao R."/>
            <person name="Li G."/>
            <person name="Mu C."/>
            <person name="Tian Q."/>
            <person name="Mei H."/>
            <person name="Zhang T."/>
            <person name="Gao T."/>
            <person name="Zhang H."/>
        </authorList>
    </citation>
    <scope>NUCLEOTIDE SEQUENCE</scope>
    <source>
        <strain evidence="1">G02</strain>
    </source>
</reference>